<keyword evidence="1" id="KW-0732">Signal</keyword>
<dbReference type="GO" id="GO:0005085">
    <property type="term" value="F:guanyl-nucleotide exchange factor activity"/>
    <property type="evidence" value="ECO:0007669"/>
    <property type="project" value="TreeGrafter"/>
</dbReference>
<dbReference type="GO" id="GO:0005737">
    <property type="term" value="C:cytoplasm"/>
    <property type="evidence" value="ECO:0007669"/>
    <property type="project" value="TreeGrafter"/>
</dbReference>
<sequence length="398" mass="40853">MTISNNIIDFVSKILSRISIIFFFIFASSNSNAAVAVAVGAGAIHSCAALAEGGVKCWGSNGFGQLGNGTTVASLVPVTVQGLSNEKIVAIGGGQTFTCALTSTGTVYCWGQNNYLQLGNNKIALSTTPIPVQIPTGAAKSLTVGMYHACVLDVYGNIYCWGLNTSAQLNRNTLTTKSSVLLYSAGMNDVVALRGDGYSTCYRDTNGGAKCFGYNKNGQLGLGFKDATDGATYGAPNYVLGLSNNVLSTSASMYHSCAVKTDHTTLCWGSNLFGSLGFSPTGSDAGIFLTPTVVPGLRGDAVSVVTGYMHSCVITAVGGAQCWGKNGVGQLGNGRALPYESASDVIGLNEKITSLAMGSSHSCALLESGTVKCFGQATSGQLGTGTTTYSPVPVTVNL</sequence>
<organism evidence="2 3">
    <name type="scientific">Duganella sacchari</name>
    <dbReference type="NCBI Taxonomy" id="551987"/>
    <lineage>
        <taxon>Bacteria</taxon>
        <taxon>Pseudomonadati</taxon>
        <taxon>Pseudomonadota</taxon>
        <taxon>Betaproteobacteria</taxon>
        <taxon>Burkholderiales</taxon>
        <taxon>Oxalobacteraceae</taxon>
        <taxon>Telluria group</taxon>
        <taxon>Duganella</taxon>
    </lineage>
</organism>
<dbReference type="Proteomes" id="UP000184339">
    <property type="component" value="Unassembled WGS sequence"/>
</dbReference>
<dbReference type="InterPro" id="IPR051553">
    <property type="entry name" value="Ran_GTPase-activating"/>
</dbReference>
<evidence type="ECO:0000313" key="3">
    <source>
        <dbReference type="Proteomes" id="UP000184339"/>
    </source>
</evidence>
<feature type="signal peptide" evidence="1">
    <location>
        <begin position="1"/>
        <end position="33"/>
    </location>
</feature>
<evidence type="ECO:0000313" key="2">
    <source>
        <dbReference type="EMBL" id="SHM49649.1"/>
    </source>
</evidence>
<proteinExistence type="predicted"/>
<dbReference type="Gene3D" id="2.130.10.30">
    <property type="entry name" value="Regulator of chromosome condensation 1/beta-lactamase-inhibitor protein II"/>
    <property type="match status" value="2"/>
</dbReference>
<dbReference type="PANTHER" id="PTHR45982:SF1">
    <property type="entry name" value="REGULATOR OF CHROMOSOME CONDENSATION"/>
    <property type="match status" value="1"/>
</dbReference>
<reference evidence="3" key="1">
    <citation type="submission" date="2016-11" db="EMBL/GenBank/DDBJ databases">
        <authorList>
            <person name="Varghese N."/>
            <person name="Submissions S."/>
        </authorList>
    </citation>
    <scope>NUCLEOTIDE SEQUENCE [LARGE SCALE GENOMIC DNA]</scope>
    <source>
        <strain evidence="3">Sac-22</strain>
    </source>
</reference>
<dbReference type="PRINTS" id="PR00633">
    <property type="entry name" value="RCCNDNSATION"/>
</dbReference>
<dbReference type="InterPro" id="IPR000408">
    <property type="entry name" value="Reg_chr_condens"/>
</dbReference>
<feature type="chain" id="PRO_5012726170" evidence="1">
    <location>
        <begin position="34"/>
        <end position="398"/>
    </location>
</feature>
<dbReference type="OrthoDB" id="8577868at2"/>
<dbReference type="SUPFAM" id="SSF50985">
    <property type="entry name" value="RCC1/BLIP-II"/>
    <property type="match status" value="2"/>
</dbReference>
<dbReference type="PANTHER" id="PTHR45982">
    <property type="entry name" value="REGULATOR OF CHROMOSOME CONDENSATION"/>
    <property type="match status" value="1"/>
</dbReference>
<dbReference type="InterPro" id="IPR009091">
    <property type="entry name" value="RCC1/BLIP-II"/>
</dbReference>
<accession>A0A1M7J9G2</accession>
<name>A0A1M7J9G2_9BURK</name>
<dbReference type="Pfam" id="PF00415">
    <property type="entry name" value="RCC1"/>
    <property type="match status" value="3"/>
</dbReference>
<dbReference type="AlphaFoldDB" id="A0A1M7J9G2"/>
<keyword evidence="3" id="KW-1185">Reference proteome</keyword>
<dbReference type="PROSITE" id="PS50012">
    <property type="entry name" value="RCC1_3"/>
    <property type="match status" value="5"/>
</dbReference>
<protein>
    <submittedName>
        <fullName evidence="2">Alpha-tubulin suppressor</fullName>
    </submittedName>
</protein>
<gene>
    <name evidence="2" type="ORF">SAMN05192549_101734</name>
</gene>
<dbReference type="RefSeq" id="WP_072781412.1">
    <property type="nucleotide sequence ID" value="NZ_FRCX01000001.1"/>
</dbReference>
<dbReference type="STRING" id="551987.SAMN05192549_101734"/>
<evidence type="ECO:0000256" key="1">
    <source>
        <dbReference type="SAM" id="SignalP"/>
    </source>
</evidence>
<dbReference type="Pfam" id="PF13540">
    <property type="entry name" value="RCC1_2"/>
    <property type="match status" value="1"/>
</dbReference>
<dbReference type="EMBL" id="FRCX01000001">
    <property type="protein sequence ID" value="SHM49649.1"/>
    <property type="molecule type" value="Genomic_DNA"/>
</dbReference>